<evidence type="ECO:0000313" key="3">
    <source>
        <dbReference type="Proteomes" id="UP000584374"/>
    </source>
</evidence>
<dbReference type="InterPro" id="IPR011009">
    <property type="entry name" value="Kinase-like_dom_sf"/>
</dbReference>
<evidence type="ECO:0008006" key="4">
    <source>
        <dbReference type="Google" id="ProtNLM"/>
    </source>
</evidence>
<dbReference type="Proteomes" id="UP000584374">
    <property type="component" value="Unassembled WGS sequence"/>
</dbReference>
<accession>A0A840QJV3</accession>
<reference evidence="2 3" key="1">
    <citation type="submission" date="2020-08" db="EMBL/GenBank/DDBJ databases">
        <title>Sequencing the genomes of 1000 actinobacteria strains.</title>
        <authorList>
            <person name="Klenk H.-P."/>
        </authorList>
    </citation>
    <scope>NUCLEOTIDE SEQUENCE [LARGE SCALE GENOMIC DNA]</scope>
    <source>
        <strain evidence="2 3">DSM 45584</strain>
    </source>
</reference>
<organism evidence="2 3">
    <name type="scientific">Saccharopolyspora phatthalungensis</name>
    <dbReference type="NCBI Taxonomy" id="664693"/>
    <lineage>
        <taxon>Bacteria</taxon>
        <taxon>Bacillati</taxon>
        <taxon>Actinomycetota</taxon>
        <taxon>Actinomycetes</taxon>
        <taxon>Pseudonocardiales</taxon>
        <taxon>Pseudonocardiaceae</taxon>
        <taxon>Saccharopolyspora</taxon>
    </lineage>
</organism>
<feature type="region of interest" description="Disordered" evidence="1">
    <location>
        <begin position="442"/>
        <end position="497"/>
    </location>
</feature>
<name>A0A840QJV3_9PSEU</name>
<dbReference type="RefSeq" id="WP_184731717.1">
    <property type="nucleotide sequence ID" value="NZ_JACHIW010000002.1"/>
</dbReference>
<feature type="compositionally biased region" description="Pro residues" evidence="1">
    <location>
        <begin position="541"/>
        <end position="563"/>
    </location>
</feature>
<feature type="compositionally biased region" description="Pro residues" evidence="1">
    <location>
        <begin position="574"/>
        <end position="600"/>
    </location>
</feature>
<dbReference type="Gene3D" id="1.10.510.10">
    <property type="entry name" value="Transferase(Phosphotransferase) domain 1"/>
    <property type="match status" value="1"/>
</dbReference>
<protein>
    <recommendedName>
        <fullName evidence="4">Protein kinase domain-containing protein</fullName>
    </recommendedName>
</protein>
<comment type="caution">
    <text evidence="2">The sequence shown here is derived from an EMBL/GenBank/DDBJ whole genome shotgun (WGS) entry which is preliminary data.</text>
</comment>
<sequence length="633" mass="69961">MRGADVKLPTPVDYQEAVQIPQRAFEDEILQRGKPLRNGLGLPNAISGGFALTFKIEVGSECFAVRCFHKEGNHLQERYARIAEFVQAHERLGFLVDVDYIPTGIRVRNSTLPIVRMPWVEGRRLDSWIDNHLNDPDALGAVRRHIREAVTALRRVGVAHGDLQHGNILVRPDHNVRFVDYDGMFLPALRPLGPSEQGHRNFQHPDRADHYDASIDLFATFVIDLSLEALQHDPVLWDEFHTGENLLFSGSDFARPEQSGVFARLGEIAPLAARLRRLREACTAEFAAVPDILRGVGIAGPQRRSGRARTRTYDLPRPVPAAERDTLLACQGDEVTTFGRIVDARLQPTAYGKMAFVNLGDWRRGDFTIIAFDQVCKELCQEYGADLAGLKGRWVSITGMVTAYRGKRSYWTPQIELRRLRSLRMLDMRQVEEFEAAANGAFVDETDQIHEPPEARDLGGSDKPTTTSAPASVPSGAPQQGSGALPGKPAASGSGADDLQQRLGRLYSSPGFAAQVSPHEELNSTGSATRSPCGGADRPPPELPTPPQPWPVRPPVQPGPVPPQYRVYRLPPSQISPPQPSAPPPPPPPPPPPVPPPPPNWQSGWSVPYRNPWPPAEQAPNRIRQLLKRWFGL</sequence>
<feature type="region of interest" description="Disordered" evidence="1">
    <location>
        <begin position="516"/>
        <end position="620"/>
    </location>
</feature>
<proteinExistence type="predicted"/>
<dbReference type="SUPFAM" id="SSF56112">
    <property type="entry name" value="Protein kinase-like (PK-like)"/>
    <property type="match status" value="1"/>
</dbReference>
<keyword evidence="3" id="KW-1185">Reference proteome</keyword>
<feature type="compositionally biased region" description="Basic and acidic residues" evidence="1">
    <location>
        <begin position="447"/>
        <end position="460"/>
    </location>
</feature>
<evidence type="ECO:0000313" key="2">
    <source>
        <dbReference type="EMBL" id="MBB5159365.1"/>
    </source>
</evidence>
<dbReference type="EMBL" id="JACHIW010000002">
    <property type="protein sequence ID" value="MBB5159365.1"/>
    <property type="molecule type" value="Genomic_DNA"/>
</dbReference>
<dbReference type="AlphaFoldDB" id="A0A840QJV3"/>
<gene>
    <name evidence="2" type="ORF">BJ970_006964</name>
</gene>
<evidence type="ECO:0000256" key="1">
    <source>
        <dbReference type="SAM" id="MobiDB-lite"/>
    </source>
</evidence>